<organism evidence="2">
    <name type="scientific">hydrothermal vent metagenome</name>
    <dbReference type="NCBI Taxonomy" id="652676"/>
    <lineage>
        <taxon>unclassified sequences</taxon>
        <taxon>metagenomes</taxon>
        <taxon>ecological metagenomes</taxon>
    </lineage>
</organism>
<dbReference type="InterPro" id="IPR038404">
    <property type="entry name" value="TRAP_DctP_sf"/>
</dbReference>
<name>A0A3B0Z6K5_9ZZZZ</name>
<sequence length="248" mass="26233">MKALSIKAKTLSCIAALLSALAASPAMAEDYDFTIAASHPPMVSWVRELKDFVVPQSIARAKELGHTITWTEAYSGVLFNFHEAVEGLGDGLAELAWVGTLWEPNTMPLTNVSFYAPFGTGDPQILNEIQDELHETLPALTKEWHSNNIVYLGQQVIDEYVIITKKPIASLADLSGLKLMAPGAVALWLSGSGAVGVGGGLPSYYNNISAGVADGALVPGSTVLLLKLHEVAPYITKVNLGGCICGGL</sequence>
<dbReference type="AlphaFoldDB" id="A0A3B0Z6K5"/>
<gene>
    <name evidence="2" type="ORF">MNBD_GAMMA13-1685</name>
</gene>
<dbReference type="Gene3D" id="3.40.190.170">
    <property type="entry name" value="Bacterial extracellular solute-binding protein, family 7"/>
    <property type="match status" value="1"/>
</dbReference>
<evidence type="ECO:0000256" key="1">
    <source>
        <dbReference type="ARBA" id="ARBA00022729"/>
    </source>
</evidence>
<dbReference type="Pfam" id="PF03480">
    <property type="entry name" value="DctP"/>
    <property type="match status" value="1"/>
</dbReference>
<reference evidence="2" key="1">
    <citation type="submission" date="2018-06" db="EMBL/GenBank/DDBJ databases">
        <authorList>
            <person name="Zhirakovskaya E."/>
        </authorList>
    </citation>
    <scope>NUCLEOTIDE SEQUENCE</scope>
</reference>
<proteinExistence type="predicted"/>
<dbReference type="PANTHER" id="PTHR33376:SF15">
    <property type="entry name" value="BLL6794 PROTEIN"/>
    <property type="match status" value="1"/>
</dbReference>
<dbReference type="InterPro" id="IPR018389">
    <property type="entry name" value="DctP_fam"/>
</dbReference>
<evidence type="ECO:0008006" key="3">
    <source>
        <dbReference type="Google" id="ProtNLM"/>
    </source>
</evidence>
<evidence type="ECO:0000313" key="2">
    <source>
        <dbReference type="EMBL" id="VAW76316.1"/>
    </source>
</evidence>
<accession>A0A3B0Z6K5</accession>
<keyword evidence="1" id="KW-0732">Signal</keyword>
<dbReference type="GO" id="GO:0055085">
    <property type="term" value="P:transmembrane transport"/>
    <property type="evidence" value="ECO:0007669"/>
    <property type="project" value="InterPro"/>
</dbReference>
<protein>
    <recommendedName>
        <fullName evidence="3">C4-dicarboxylate ABC transporter substrate-binding protein</fullName>
    </recommendedName>
</protein>
<feature type="non-terminal residue" evidence="2">
    <location>
        <position position="248"/>
    </location>
</feature>
<dbReference type="PANTHER" id="PTHR33376">
    <property type="match status" value="1"/>
</dbReference>
<dbReference type="EMBL" id="UOFK01000092">
    <property type="protein sequence ID" value="VAW76316.1"/>
    <property type="molecule type" value="Genomic_DNA"/>
</dbReference>